<evidence type="ECO:0000259" key="4">
    <source>
        <dbReference type="Pfam" id="PF05057"/>
    </source>
</evidence>
<dbReference type="GeneID" id="89927009"/>
<feature type="region of interest" description="Disordered" evidence="3">
    <location>
        <begin position="224"/>
        <end position="264"/>
    </location>
</feature>
<dbReference type="InterPro" id="IPR044294">
    <property type="entry name" value="Lipase-like"/>
</dbReference>
<feature type="compositionally biased region" description="Basic and acidic residues" evidence="3">
    <location>
        <begin position="233"/>
        <end position="253"/>
    </location>
</feature>
<keyword evidence="2" id="KW-0442">Lipid degradation</keyword>
<feature type="compositionally biased region" description="Polar residues" evidence="3">
    <location>
        <begin position="691"/>
        <end position="705"/>
    </location>
</feature>
<evidence type="ECO:0000256" key="1">
    <source>
        <dbReference type="ARBA" id="ARBA00007920"/>
    </source>
</evidence>
<dbReference type="SUPFAM" id="SSF53474">
    <property type="entry name" value="alpha/beta-Hydrolases"/>
    <property type="match status" value="1"/>
</dbReference>
<accession>A0AAV9PDD8</accession>
<evidence type="ECO:0000256" key="2">
    <source>
        <dbReference type="ARBA" id="ARBA00022963"/>
    </source>
</evidence>
<comment type="similarity">
    <text evidence="1">Belongs to the putative lipase ROG1 family.</text>
</comment>
<feature type="compositionally biased region" description="Basic and acidic residues" evidence="3">
    <location>
        <begin position="412"/>
        <end position="422"/>
    </location>
</feature>
<feature type="compositionally biased region" description="Low complexity" evidence="3">
    <location>
        <begin position="868"/>
        <end position="884"/>
    </location>
</feature>
<dbReference type="Gene3D" id="3.40.50.1820">
    <property type="entry name" value="alpha/beta hydrolase"/>
    <property type="match status" value="1"/>
</dbReference>
<name>A0AAV9PDD8_9PEZI</name>
<feature type="region of interest" description="Disordered" evidence="3">
    <location>
        <begin position="110"/>
        <end position="130"/>
    </location>
</feature>
<feature type="compositionally biased region" description="Basic and acidic residues" evidence="3">
    <location>
        <begin position="295"/>
        <end position="311"/>
    </location>
</feature>
<proteinExistence type="inferred from homology"/>
<feature type="compositionally biased region" description="Polar residues" evidence="3">
    <location>
        <begin position="857"/>
        <end position="867"/>
    </location>
</feature>
<evidence type="ECO:0000256" key="3">
    <source>
        <dbReference type="SAM" id="MobiDB-lite"/>
    </source>
</evidence>
<sequence length="1176" mass="129447">MLLVHQAGHVKVGEVVRYTLTYTPTNDRILPTPSNLFVKIKNSSAIPLRAAWVHGPYALHVSAYPESFNPYSKNEDPEHHGAPQFEPMLKAGGSWQAKLLVPDDIRETGADLGKKRQSMQSRDNDGDEEKGSVTWIIEIASQILFSNSASVNFEVLVGRDERSLDLGFAAVAGHGHGGPGQTPYYATDKERKRARQRGHLQTAGVYSKAVRLAVEDTETLWDKPALPTWDDEDSKRKSVDAKRKSEDADYQEKKPRKRKKVHLVVVTHGMHSNIGADMLFLKESIDATVAQARIDSQKRKASYREKRDKQKQSPGQDSAHAQQNDDADTQGETATAPLSGGQEEMQDTDYDSDDDEEVIVRGFPGNAVRTENGIQYLGKRLAKYILRFTYPDQPFMPVKKPLTRQLTDTFKSQENKAKRDGVPSHAGSSIHHPGLSKVAEELPYQFTSISFVGHSLGGLIQTYAMAYIHKHSPTFFTHIKPINFIAMASPMLGLSNENPMYVKFALDFGLVGRTGQDLGLTWRAPTLARGGWNAMIGGLGSGQKDSGKDDDPSSKPLLRILPTGPAHQVLRMFRNRTVYSNVVNDGIVPLRTSCLLFLDWRGLGKVDKARRENGLIGTVAEWGWAELTGQNQSSQPERALEEQNLDDADADNEHVRKGEGDAVPQPAEDETVADAKQLTTRPSYDEENAPEGSSMSSGTQKQPPQDSGMWDNFWSFFRPNMQQQSTSPKQPGRSKKTTKAIQRGQTVSQEEVDAEEGGQDQSGTTSNPMMRPHLHSHVDESKRPKASRGDSLINNESGNAQAPPKTSIFESAGDILHPPLPGKQWINDPSCRARTIFHDRVYHPEDIPPPPMKRPTSRFTRTFTGETSQRSSQSSTLSANSQESVDLSGMKVEEKIARAYHRDLSWRKVLVRLEPDAHNNMIVRRMFANAHGWPVVKHLCDTHFSDSYAAKTRDEYEPARERAKAMDAPLPESGEEVAEQTDKQVPERTQSETREAKDELATLQIAQDGAAGSFTSTTIKALSRQSSGVWDDSFFEGSDGDDSDIDERNLVAKIINPMSVKKPEQAYQRPGSAKSNGAPVSPRTPSAQYTDGHRGLAPTSPTAPKTPSSAKSGASTKSTFDSASVDPVVASRIVEEPEAMGSTAELGLRKTVEEQVGSSPKSAKSPGTKAHGDGEE</sequence>
<gene>
    <name evidence="5" type="ORF">LTR77_005668</name>
</gene>
<feature type="compositionally biased region" description="Polar residues" evidence="3">
    <location>
        <begin position="759"/>
        <end position="768"/>
    </location>
</feature>
<reference evidence="5 6" key="1">
    <citation type="submission" date="2023-08" db="EMBL/GenBank/DDBJ databases">
        <title>Black Yeasts Isolated from many extreme environments.</title>
        <authorList>
            <person name="Coleine C."/>
            <person name="Stajich J.E."/>
            <person name="Selbmann L."/>
        </authorList>
    </citation>
    <scope>NUCLEOTIDE SEQUENCE [LARGE SCALE GENOMIC DNA]</scope>
    <source>
        <strain evidence="5 6">CCFEE 5935</strain>
    </source>
</reference>
<organism evidence="5 6">
    <name type="scientific">Saxophila tyrrhenica</name>
    <dbReference type="NCBI Taxonomy" id="1690608"/>
    <lineage>
        <taxon>Eukaryota</taxon>
        <taxon>Fungi</taxon>
        <taxon>Dikarya</taxon>
        <taxon>Ascomycota</taxon>
        <taxon>Pezizomycotina</taxon>
        <taxon>Dothideomycetes</taxon>
        <taxon>Dothideomycetidae</taxon>
        <taxon>Mycosphaerellales</taxon>
        <taxon>Extremaceae</taxon>
        <taxon>Saxophila</taxon>
    </lineage>
</organism>
<feature type="domain" description="DUF676" evidence="4">
    <location>
        <begin position="447"/>
        <end position="592"/>
    </location>
</feature>
<dbReference type="PANTHER" id="PTHR12482">
    <property type="entry name" value="LIPASE ROG1-RELATED-RELATED"/>
    <property type="match status" value="1"/>
</dbReference>
<dbReference type="GO" id="GO:0016042">
    <property type="term" value="P:lipid catabolic process"/>
    <property type="evidence" value="ECO:0007669"/>
    <property type="project" value="UniProtKB-KW"/>
</dbReference>
<feature type="region of interest" description="Disordered" evidence="3">
    <location>
        <begin position="412"/>
        <end position="432"/>
    </location>
</feature>
<feature type="region of interest" description="Disordered" evidence="3">
    <location>
        <begin position="842"/>
        <end position="887"/>
    </location>
</feature>
<comment type="caution">
    <text evidence="5">The sequence shown here is derived from an EMBL/GenBank/DDBJ whole genome shotgun (WGS) entry which is preliminary data.</text>
</comment>
<feature type="compositionally biased region" description="Low complexity" evidence="3">
    <location>
        <begin position="1097"/>
        <end position="1119"/>
    </location>
</feature>
<feature type="compositionally biased region" description="Basic and acidic residues" evidence="3">
    <location>
        <begin position="953"/>
        <end position="965"/>
    </location>
</feature>
<evidence type="ECO:0000313" key="5">
    <source>
        <dbReference type="EMBL" id="KAK5169690.1"/>
    </source>
</evidence>
<feature type="compositionally biased region" description="Basic and acidic residues" evidence="3">
    <location>
        <begin position="980"/>
        <end position="997"/>
    </location>
</feature>
<feature type="region of interest" description="Disordered" evidence="3">
    <location>
        <begin position="295"/>
        <end position="353"/>
    </location>
</feature>
<keyword evidence="2" id="KW-0443">Lipid metabolism</keyword>
<feature type="domain" description="DUF676" evidence="4">
    <location>
        <begin position="258"/>
        <end position="295"/>
    </location>
</feature>
<evidence type="ECO:0000313" key="6">
    <source>
        <dbReference type="Proteomes" id="UP001337655"/>
    </source>
</evidence>
<dbReference type="EMBL" id="JAVRRT010000008">
    <property type="protein sequence ID" value="KAK5169690.1"/>
    <property type="molecule type" value="Genomic_DNA"/>
</dbReference>
<dbReference type="AlphaFoldDB" id="A0AAV9PDD8"/>
<feature type="region of interest" description="Disordered" evidence="3">
    <location>
        <begin position="1057"/>
        <end position="1176"/>
    </location>
</feature>
<dbReference type="PANTHER" id="PTHR12482:SF62">
    <property type="entry name" value="LIPASE ROG1-RELATED"/>
    <property type="match status" value="1"/>
</dbReference>
<feature type="region of interest" description="Disordered" evidence="3">
    <location>
        <begin position="652"/>
        <end position="815"/>
    </location>
</feature>
<dbReference type="RefSeq" id="XP_064659036.1">
    <property type="nucleotide sequence ID" value="XM_064802911.1"/>
</dbReference>
<keyword evidence="6" id="KW-1185">Reference proteome</keyword>
<dbReference type="Pfam" id="PF05057">
    <property type="entry name" value="DUF676"/>
    <property type="match status" value="2"/>
</dbReference>
<feature type="region of interest" description="Disordered" evidence="3">
    <location>
        <begin position="953"/>
        <end position="997"/>
    </location>
</feature>
<dbReference type="InterPro" id="IPR007751">
    <property type="entry name" value="DUF676_lipase-like"/>
</dbReference>
<dbReference type="Proteomes" id="UP001337655">
    <property type="component" value="Unassembled WGS sequence"/>
</dbReference>
<dbReference type="InterPro" id="IPR029058">
    <property type="entry name" value="AB_hydrolase_fold"/>
</dbReference>
<feature type="compositionally biased region" description="Polar residues" evidence="3">
    <location>
        <begin position="739"/>
        <end position="749"/>
    </location>
</feature>
<dbReference type="GO" id="GO:0047372">
    <property type="term" value="F:monoacylglycerol lipase activity"/>
    <property type="evidence" value="ECO:0007669"/>
    <property type="project" value="TreeGrafter"/>
</dbReference>
<protein>
    <recommendedName>
        <fullName evidence="4">DUF676 domain-containing protein</fullName>
    </recommendedName>
</protein>
<feature type="compositionally biased region" description="Polar residues" evidence="3">
    <location>
        <begin position="312"/>
        <end position="324"/>
    </location>
</feature>
<feature type="compositionally biased region" description="Polar residues" evidence="3">
    <location>
        <begin position="720"/>
        <end position="729"/>
    </location>
</feature>
<feature type="compositionally biased region" description="Acidic residues" evidence="3">
    <location>
        <begin position="344"/>
        <end position="353"/>
    </location>
</feature>